<dbReference type="Proteomes" id="UP000240957">
    <property type="component" value="Unassembled WGS sequence"/>
</dbReference>
<dbReference type="Pfam" id="PF13245">
    <property type="entry name" value="AAA_19"/>
    <property type="match status" value="1"/>
</dbReference>
<protein>
    <recommendedName>
        <fullName evidence="1">DNA 3'-5' helicase II</fullName>
    </recommendedName>
</protein>
<dbReference type="PANTHER" id="PTHR11070">
    <property type="entry name" value="UVRD / RECB / PCRA DNA HELICASE FAMILY MEMBER"/>
    <property type="match status" value="1"/>
</dbReference>
<dbReference type="GO" id="GO:0043138">
    <property type="term" value="F:3'-5' DNA helicase activity"/>
    <property type="evidence" value="ECO:0007669"/>
    <property type="project" value="TreeGrafter"/>
</dbReference>
<comment type="caution">
    <text evidence="3">The sequence shown here is derived from an EMBL/GenBank/DDBJ whole genome shotgun (WGS) entry which is preliminary data.</text>
</comment>
<keyword evidence="3" id="KW-0067">ATP-binding</keyword>
<evidence type="ECO:0000313" key="4">
    <source>
        <dbReference type="Proteomes" id="UP000240957"/>
    </source>
</evidence>
<evidence type="ECO:0000256" key="1">
    <source>
        <dbReference type="ARBA" id="ARBA00034923"/>
    </source>
</evidence>
<keyword evidence="3" id="KW-0547">Nucleotide-binding</keyword>
<name>A0A371YV63_9GAMM</name>
<gene>
    <name evidence="3" type="ORF">C9E89_000050</name>
</gene>
<keyword evidence="3" id="KW-0378">Hydrolase</keyword>
<dbReference type="InterPro" id="IPR011528">
    <property type="entry name" value="NERD"/>
</dbReference>
<dbReference type="PANTHER" id="PTHR11070:SF2">
    <property type="entry name" value="ATP-DEPENDENT DNA HELICASE SRS2"/>
    <property type="match status" value="1"/>
</dbReference>
<organism evidence="3 4">
    <name type="scientific">Acinetobacter sichuanensis</name>
    <dbReference type="NCBI Taxonomy" id="2136183"/>
    <lineage>
        <taxon>Bacteria</taxon>
        <taxon>Pseudomonadati</taxon>
        <taxon>Pseudomonadota</taxon>
        <taxon>Gammaproteobacteria</taxon>
        <taxon>Moraxellales</taxon>
        <taxon>Moraxellaceae</taxon>
        <taxon>Acinetobacter</taxon>
    </lineage>
</organism>
<dbReference type="GO" id="GO:0000725">
    <property type="term" value="P:recombinational repair"/>
    <property type="evidence" value="ECO:0007669"/>
    <property type="project" value="TreeGrafter"/>
</dbReference>
<dbReference type="Pfam" id="PF08378">
    <property type="entry name" value="NERD"/>
    <property type="match status" value="1"/>
</dbReference>
<feature type="domain" description="NERD" evidence="2">
    <location>
        <begin position="27"/>
        <end position="140"/>
    </location>
</feature>
<dbReference type="Gene3D" id="3.40.50.300">
    <property type="entry name" value="P-loop containing nucleotide triphosphate hydrolases"/>
    <property type="match status" value="2"/>
</dbReference>
<sequence>MKITMKTERIISPPKADWDQLRQPLEIGEKQFIDYLDEHLPRDWEIYIQPHLNGLCPDVVILHPKIGIGVFEVKNWNFSAMQYGVEAKNNGKVHLYAINQQGEKISYVKKNPVDQLLLYRKEIIDLYCPILSRPKHSIVVSCGLVLPSATQENVENLFKPIFQSRNRKIFARNEDDQHNSYIIFSKESFSKKLAENFPSGIDRISSNYMNPVIAQQLRVWLVEPESSKEQREPIRYNSQQQKFIKERTESGFRRLKGPAGSGKSVVVAGRAATLLREHKSVLIVTFNITLMNYLQDLAVREYPKIRSDATWINFHYLCRRLCYDASLDTEYSGLFRNAKEQGLSFPDNDQICDVVNQALDISEPEKYDAILVDEGQDFNPKWWDILKKLLADGGEMLLCADTTQDIYSSADLWTDDVMKNAGFRGAWAELKQTYRLPDNLIPLANKFAEMFLPQEKIIKSESKTSQQDSFDFGVIEESTLIWENVESIDSLTFFNAFSKFRNEVVKLQLSHSDITILVQTHEVGMSVCQTLDQLKLKYIDIFSKDPTESRQKKMWFFKGDTRIKVCTVHSFKGWEAKALLVVWDQMYLDKEYALLYTAITRLKSGRSSILYVANAEPSLIEYSKMWNSSNYL</sequence>
<dbReference type="InterPro" id="IPR000212">
    <property type="entry name" value="DNA_helicase_UvrD/REP"/>
</dbReference>
<dbReference type="InterPro" id="IPR027417">
    <property type="entry name" value="P-loop_NTPase"/>
</dbReference>
<dbReference type="OrthoDB" id="7066673at2"/>
<evidence type="ECO:0000313" key="3">
    <source>
        <dbReference type="EMBL" id="RFC85357.1"/>
    </source>
</evidence>
<accession>A0A371YV63</accession>
<evidence type="ECO:0000259" key="2">
    <source>
        <dbReference type="Pfam" id="PF08378"/>
    </source>
</evidence>
<dbReference type="GO" id="GO:0003677">
    <property type="term" value="F:DNA binding"/>
    <property type="evidence" value="ECO:0007669"/>
    <property type="project" value="InterPro"/>
</dbReference>
<dbReference type="AlphaFoldDB" id="A0A371YV63"/>
<dbReference type="EMBL" id="PYIX02000001">
    <property type="protein sequence ID" value="RFC85357.1"/>
    <property type="molecule type" value="Genomic_DNA"/>
</dbReference>
<keyword evidence="3" id="KW-0347">Helicase</keyword>
<dbReference type="GO" id="GO:0005524">
    <property type="term" value="F:ATP binding"/>
    <property type="evidence" value="ECO:0007669"/>
    <property type="project" value="InterPro"/>
</dbReference>
<proteinExistence type="predicted"/>
<reference evidence="3 4" key="1">
    <citation type="submission" date="2018-08" db="EMBL/GenBank/DDBJ databases">
        <title>The draft genome of Acinetobacter sichuanensis strain WCHAc060041.</title>
        <authorList>
            <person name="Qin J."/>
            <person name="Feng Y."/>
            <person name="Zong Z."/>
        </authorList>
    </citation>
    <scope>NUCLEOTIDE SEQUENCE [LARGE SCALE GENOMIC DNA]</scope>
    <source>
        <strain evidence="3 4">WCHAc060041</strain>
    </source>
</reference>
<dbReference type="SUPFAM" id="SSF52540">
    <property type="entry name" value="P-loop containing nucleoside triphosphate hydrolases"/>
    <property type="match status" value="1"/>
</dbReference>